<proteinExistence type="inferred from homology"/>
<dbReference type="OMA" id="YERQEAP"/>
<dbReference type="OrthoDB" id="16092at2759"/>
<evidence type="ECO:0000256" key="3">
    <source>
        <dbReference type="SAM" id="Coils"/>
    </source>
</evidence>
<dbReference type="EMBL" id="GL349452">
    <property type="protein sequence ID" value="KNC48946.1"/>
    <property type="molecule type" value="Genomic_DNA"/>
</dbReference>
<dbReference type="eggNOG" id="KOG2701">
    <property type="taxonomic scope" value="Eukaryota"/>
</dbReference>
<evidence type="ECO:0000313" key="6">
    <source>
        <dbReference type="EMBL" id="KNC48946.1"/>
    </source>
</evidence>
<dbReference type="Pfam" id="PF21673">
    <property type="entry name" value="CCDC93_N"/>
    <property type="match status" value="1"/>
</dbReference>
<keyword evidence="2 3" id="KW-0175">Coiled coil</keyword>
<evidence type="ECO:0000256" key="2">
    <source>
        <dbReference type="ARBA" id="ARBA00023054"/>
    </source>
</evidence>
<comment type="similarity">
    <text evidence="1">Belongs to the CCDC93 family.</text>
</comment>
<evidence type="ECO:0000256" key="1">
    <source>
        <dbReference type="ARBA" id="ARBA00007219"/>
    </source>
</evidence>
<feature type="coiled-coil region" evidence="3">
    <location>
        <begin position="253"/>
        <end position="308"/>
    </location>
</feature>
<accession>A0A0L0DA24</accession>
<dbReference type="InterPro" id="IPR039116">
    <property type="entry name" value="CCDC93"/>
</dbReference>
<keyword evidence="7" id="KW-1185">Reference proteome</keyword>
<dbReference type="AlphaFoldDB" id="A0A0L0DA24"/>
<dbReference type="STRING" id="461836.A0A0L0DA24"/>
<feature type="domain" description="CCDC93 coiled-coil" evidence="4">
    <location>
        <begin position="159"/>
        <end position="573"/>
    </location>
</feature>
<dbReference type="PANTHER" id="PTHR16441:SF0">
    <property type="entry name" value="COILED-COIL DOMAIN-CONTAINING PROTEIN 93"/>
    <property type="match status" value="1"/>
</dbReference>
<reference evidence="6 7" key="1">
    <citation type="submission" date="2010-05" db="EMBL/GenBank/DDBJ databases">
        <title>The Genome Sequence of Thecamonas trahens ATCC 50062.</title>
        <authorList>
            <consortium name="The Broad Institute Genome Sequencing Platform"/>
            <person name="Russ C."/>
            <person name="Cuomo C."/>
            <person name="Shea T."/>
            <person name="Young S.K."/>
            <person name="Zeng Q."/>
            <person name="Koehrsen M."/>
            <person name="Haas B."/>
            <person name="Borodovsky M."/>
            <person name="Guigo R."/>
            <person name="Alvarado L."/>
            <person name="Berlin A."/>
            <person name="Bochicchio J."/>
            <person name="Borenstein D."/>
            <person name="Chapman S."/>
            <person name="Chen Z."/>
            <person name="Freedman E."/>
            <person name="Gellesch M."/>
            <person name="Goldberg J."/>
            <person name="Griggs A."/>
            <person name="Gujja S."/>
            <person name="Heilman E."/>
            <person name="Heiman D."/>
            <person name="Hepburn T."/>
            <person name="Howarth C."/>
            <person name="Jen D."/>
            <person name="Larson L."/>
            <person name="Mehta T."/>
            <person name="Park D."/>
            <person name="Pearson M."/>
            <person name="Roberts A."/>
            <person name="Saif S."/>
            <person name="Shenoy N."/>
            <person name="Sisk P."/>
            <person name="Stolte C."/>
            <person name="Sykes S."/>
            <person name="Thomson T."/>
            <person name="Walk T."/>
            <person name="White J."/>
            <person name="Yandava C."/>
            <person name="Burger G."/>
            <person name="Gray M.W."/>
            <person name="Holland P.W.H."/>
            <person name="King N."/>
            <person name="Lang F.B.F."/>
            <person name="Roger A.J."/>
            <person name="Ruiz-Trillo I."/>
            <person name="Lander E."/>
            <person name="Nusbaum C."/>
        </authorList>
    </citation>
    <scope>NUCLEOTIDE SEQUENCE [LARGE SCALE GENOMIC DNA]</scope>
    <source>
        <strain evidence="6 7">ATCC 50062</strain>
    </source>
</reference>
<dbReference type="InterPro" id="IPR048747">
    <property type="entry name" value="CCDC93_N"/>
</dbReference>
<protein>
    <submittedName>
        <fullName evidence="6">Coiled-coil domain containing 93</fullName>
    </submittedName>
</protein>
<dbReference type="GO" id="GO:0006893">
    <property type="term" value="P:Golgi to plasma membrane transport"/>
    <property type="evidence" value="ECO:0007669"/>
    <property type="project" value="TreeGrafter"/>
</dbReference>
<sequence>MSEQEEQLEAYQKIESLLLAAGFFRVRIAALSKFDKVVGGLAWAIANCGTSADVNDVVFVENSSLRQKVRIADTILRALQKMKCPFPLASQHIQGSNFIELFKPIQWLVKKVLENRSETGDYMRRFAESQFDKFNALPEDVLRERSLKPASEYAKHVVERYKPKRGYRPTISLRERPEDEQATSVLLEFGHRYRLSKASSGSAEEQERLARMAAEEAERLNEMMSSLAQVSGKGIASSIMGSMFGDTSDMEAVDDSAERLAELKRKQAESREAAFVNKRAALMQRIAALKAEAEAAAAELAAAEERNAEGATRLQAKVEYNANVVAETQKLLDLETPENAHIVAQLRKLYSLVDNLELQHTFFRSSCAAQKAELEATIARIKAEGPNSAVAQRLAQLQSAEAAEQHKLDRLRAAYAKKIRDIALVERKIDELPSRAELNQYQRRFVELYELVASKHIETKRFYATFNTLTSVHEYLDKEVEYVESIAESYRAVFKVKKPKSKAKAQFVAHVEELANSLGSILERAKDQAANEKANRDGLNALYLKQVDIERKYFQAVKAFEKECGKNELLMTQLVAEAEA</sequence>
<dbReference type="InterPro" id="IPR019159">
    <property type="entry name" value="CCDC93_CC"/>
</dbReference>
<dbReference type="GeneID" id="25564225"/>
<evidence type="ECO:0000259" key="4">
    <source>
        <dbReference type="Pfam" id="PF09762"/>
    </source>
</evidence>
<evidence type="ECO:0000313" key="7">
    <source>
        <dbReference type="Proteomes" id="UP000054408"/>
    </source>
</evidence>
<organism evidence="6 7">
    <name type="scientific">Thecamonas trahens ATCC 50062</name>
    <dbReference type="NCBI Taxonomy" id="461836"/>
    <lineage>
        <taxon>Eukaryota</taxon>
        <taxon>Apusozoa</taxon>
        <taxon>Apusomonadida</taxon>
        <taxon>Apusomonadidae</taxon>
        <taxon>Thecamonas</taxon>
    </lineage>
</organism>
<dbReference type="RefSeq" id="XP_013758363.1">
    <property type="nucleotide sequence ID" value="XM_013902909.1"/>
</dbReference>
<feature type="coiled-coil region" evidence="3">
    <location>
        <begin position="394"/>
        <end position="428"/>
    </location>
</feature>
<evidence type="ECO:0000259" key="5">
    <source>
        <dbReference type="Pfam" id="PF21673"/>
    </source>
</evidence>
<dbReference type="Proteomes" id="UP000054408">
    <property type="component" value="Unassembled WGS sequence"/>
</dbReference>
<name>A0A0L0DA24_THETB</name>
<gene>
    <name evidence="6" type="ORF">AMSG_04691</name>
</gene>
<feature type="domain" description="CCDC93 N-terminal" evidence="5">
    <location>
        <begin position="6"/>
        <end position="114"/>
    </location>
</feature>
<dbReference type="Pfam" id="PF09762">
    <property type="entry name" value="CCDC93_CC"/>
    <property type="match status" value="1"/>
</dbReference>
<dbReference type="PANTHER" id="PTHR16441">
    <property type="entry name" value="FIDIPIDINE"/>
    <property type="match status" value="1"/>
</dbReference>